<dbReference type="Proteomes" id="UP000285839">
    <property type="component" value="Unassembled WGS sequence"/>
</dbReference>
<reference evidence="13 14" key="2">
    <citation type="submission" date="2018-08" db="EMBL/GenBank/DDBJ databases">
        <title>A genome reference for cultivated species of the human gut microbiota.</title>
        <authorList>
            <person name="Zou Y."/>
            <person name="Xue W."/>
            <person name="Luo G."/>
        </authorList>
    </citation>
    <scope>NUCLEOTIDE SEQUENCE [LARGE SCALE GENOMIC DNA]</scope>
    <source>
        <strain evidence="5 14">AF14-23</strain>
        <strain evidence="4 18">AF21-24</strain>
        <strain evidence="3 20">AF25-21</strain>
        <strain evidence="11 21">AF37-6AC</strain>
        <strain evidence="10 16">AM18-2AC</strain>
        <strain evidence="9 17">AM22-9LB</strain>
        <strain evidence="8 15">AM27-32LB</strain>
        <strain evidence="7 19">AM29-25AC</strain>
        <strain evidence="6 13">AM37-4AC</strain>
    </source>
</reference>
<evidence type="ECO:0000313" key="19">
    <source>
        <dbReference type="Proteomes" id="UP000284644"/>
    </source>
</evidence>
<evidence type="ECO:0000313" key="21">
    <source>
        <dbReference type="Proteomes" id="UP000285897"/>
    </source>
</evidence>
<protein>
    <submittedName>
        <fullName evidence="3">GNAT family N-acetyltransferase</fullName>
    </submittedName>
</protein>
<evidence type="ECO:0000313" key="16">
    <source>
        <dbReference type="Proteomes" id="UP000284024"/>
    </source>
</evidence>
<sequence length="187" mass="22119">MKLMNIADEGAQYKWQLYDLYDKAFPEQEKKPLQVMEQLAADGKMEMLALVDEDEFAGLAINLIDEEQNRALLDYYAIAPEKRNGGYGSKGLEVLLERFKNYKYIFEIETQDEKAENAEERKRRKAFYLRNGLKETGLFVNVYDTDFELLTPDGELTFWEYVDFLREVMYEEYVEILRPTLIAMKKK</sequence>
<feature type="domain" description="N-acetyltransferase" evidence="1">
    <location>
        <begin position="4"/>
        <end position="154"/>
    </location>
</feature>
<dbReference type="Proteomes" id="UP000284242">
    <property type="component" value="Unassembled WGS sequence"/>
</dbReference>
<evidence type="ECO:0000313" key="2">
    <source>
        <dbReference type="EMBL" id="CUO71419.1"/>
    </source>
</evidence>
<dbReference type="Pfam" id="PF00583">
    <property type="entry name" value="Acetyltransf_1"/>
    <property type="match status" value="1"/>
</dbReference>
<dbReference type="RefSeq" id="WP_022388878.1">
    <property type="nucleotide sequence ID" value="NZ_CAXSOH010000019.1"/>
</dbReference>
<name>A0A174HEI0_9FIRM</name>
<dbReference type="EMBL" id="QSKO01000011">
    <property type="protein sequence ID" value="RHE74867.1"/>
    <property type="molecule type" value="Genomic_DNA"/>
</dbReference>
<evidence type="ECO:0000313" key="8">
    <source>
        <dbReference type="EMBL" id="RHE74867.1"/>
    </source>
</evidence>
<dbReference type="InterPro" id="IPR016181">
    <property type="entry name" value="Acyl_CoA_acyltransferase"/>
</dbReference>
<proteinExistence type="predicted"/>
<dbReference type="EMBL" id="QRUH01000001">
    <property type="protein sequence ID" value="RGR51493.1"/>
    <property type="molecule type" value="Genomic_DNA"/>
</dbReference>
<dbReference type="Proteomes" id="UP000095409">
    <property type="component" value="Unassembled WGS sequence"/>
</dbReference>
<evidence type="ECO:0000313" key="11">
    <source>
        <dbReference type="EMBL" id="RHL50145.1"/>
    </source>
</evidence>
<dbReference type="AlphaFoldDB" id="A0A174HEI0"/>
<dbReference type="Gene3D" id="3.40.630.30">
    <property type="match status" value="1"/>
</dbReference>
<evidence type="ECO:0000313" key="18">
    <source>
        <dbReference type="Proteomes" id="UP000284242"/>
    </source>
</evidence>
<dbReference type="SUPFAM" id="SSF55729">
    <property type="entry name" value="Acyl-CoA N-acyltransferases (Nat)"/>
    <property type="match status" value="1"/>
</dbReference>
<evidence type="ECO:0000313" key="14">
    <source>
        <dbReference type="Proteomes" id="UP000265828"/>
    </source>
</evidence>
<dbReference type="EMBL" id="QRVV01000029">
    <property type="protein sequence ID" value="RGS72391.1"/>
    <property type="molecule type" value="Genomic_DNA"/>
</dbReference>
<evidence type="ECO:0000313" key="3">
    <source>
        <dbReference type="EMBL" id="RGR51493.1"/>
    </source>
</evidence>
<evidence type="ECO:0000313" key="7">
    <source>
        <dbReference type="EMBL" id="RHE09227.1"/>
    </source>
</evidence>
<evidence type="ECO:0000313" key="13">
    <source>
        <dbReference type="Proteomes" id="UP000265808"/>
    </source>
</evidence>
<dbReference type="GO" id="GO:0016747">
    <property type="term" value="F:acyltransferase activity, transferring groups other than amino-acyl groups"/>
    <property type="evidence" value="ECO:0007669"/>
    <property type="project" value="InterPro"/>
</dbReference>
<gene>
    <name evidence="11" type="ORF">DW021_00270</name>
    <name evidence="10" type="ORF">DW222_14915</name>
    <name evidence="9" type="ORF">DW272_15300</name>
    <name evidence="8" type="ORF">DW723_09130</name>
    <name evidence="7" type="ORF">DW767_17970</name>
    <name evidence="6" type="ORF">DW859_13615</name>
    <name evidence="5" type="ORF">DWW07_15895</name>
    <name evidence="4" type="ORF">DWX77_10600</name>
    <name evidence="3" type="ORF">DWY46_02475</name>
    <name evidence="2" type="ORF">ERS852394_02832</name>
</gene>
<evidence type="ECO:0000313" key="4">
    <source>
        <dbReference type="EMBL" id="RGS72391.1"/>
    </source>
</evidence>
<dbReference type="EMBL" id="QSJW01000016">
    <property type="protein sequence ID" value="RHE09227.1"/>
    <property type="molecule type" value="Genomic_DNA"/>
</dbReference>
<dbReference type="Proteomes" id="UP000284644">
    <property type="component" value="Unassembled WGS sequence"/>
</dbReference>
<evidence type="ECO:0000313" key="10">
    <source>
        <dbReference type="EMBL" id="RHH16269.1"/>
    </source>
</evidence>
<dbReference type="Proteomes" id="UP000284220">
    <property type="component" value="Unassembled WGS sequence"/>
</dbReference>
<reference evidence="2 12" key="1">
    <citation type="submission" date="2015-09" db="EMBL/GenBank/DDBJ databases">
        <authorList>
            <consortium name="Pathogen Informatics"/>
        </authorList>
    </citation>
    <scope>NUCLEOTIDE SEQUENCE [LARGE SCALE GENOMIC DNA]</scope>
    <source>
        <strain evidence="2 12">2789STDY5608837</strain>
    </source>
</reference>
<evidence type="ECO:0000313" key="6">
    <source>
        <dbReference type="EMBL" id="RHC04183.1"/>
    </source>
</evidence>
<evidence type="ECO:0000313" key="17">
    <source>
        <dbReference type="Proteomes" id="UP000284220"/>
    </source>
</evidence>
<dbReference type="EMBL" id="QRJH01000009">
    <property type="protein sequence ID" value="RHH16269.1"/>
    <property type="molecule type" value="Genomic_DNA"/>
</dbReference>
<dbReference type="EMBL" id="QRHZ01000011">
    <property type="protein sequence ID" value="RHG14940.1"/>
    <property type="molecule type" value="Genomic_DNA"/>
</dbReference>
<dbReference type="EMBL" id="QROS01000001">
    <property type="protein sequence ID" value="RHL50145.1"/>
    <property type="molecule type" value="Genomic_DNA"/>
</dbReference>
<dbReference type="Proteomes" id="UP000285897">
    <property type="component" value="Unassembled WGS sequence"/>
</dbReference>
<accession>A0A174HEI0</accession>
<dbReference type="EMBL" id="QSHL01000011">
    <property type="protein sequence ID" value="RHC04183.1"/>
    <property type="molecule type" value="Genomic_DNA"/>
</dbReference>
<dbReference type="PROSITE" id="PS51186">
    <property type="entry name" value="GNAT"/>
    <property type="match status" value="1"/>
</dbReference>
<dbReference type="Proteomes" id="UP000283928">
    <property type="component" value="Unassembled WGS sequence"/>
</dbReference>
<dbReference type="Proteomes" id="UP000265828">
    <property type="component" value="Unassembled WGS sequence"/>
</dbReference>
<organism evidence="2 12">
    <name type="scientific">Blautia obeum</name>
    <dbReference type="NCBI Taxonomy" id="40520"/>
    <lineage>
        <taxon>Bacteria</taxon>
        <taxon>Bacillati</taxon>
        <taxon>Bacillota</taxon>
        <taxon>Clostridia</taxon>
        <taxon>Lachnospirales</taxon>
        <taxon>Lachnospiraceae</taxon>
        <taxon>Blautia</taxon>
    </lineage>
</organism>
<dbReference type="InterPro" id="IPR000182">
    <property type="entry name" value="GNAT_dom"/>
</dbReference>
<dbReference type="EMBL" id="QRZI01000014">
    <property type="protein sequence ID" value="RGV61000.1"/>
    <property type="molecule type" value="Genomic_DNA"/>
</dbReference>
<keyword evidence="3" id="KW-0808">Transferase</keyword>
<dbReference type="Proteomes" id="UP000284024">
    <property type="component" value="Unassembled WGS sequence"/>
</dbReference>
<evidence type="ECO:0000313" key="20">
    <source>
        <dbReference type="Proteomes" id="UP000285839"/>
    </source>
</evidence>
<dbReference type="EMBL" id="CYZD01000020">
    <property type="protein sequence ID" value="CUO71419.1"/>
    <property type="molecule type" value="Genomic_DNA"/>
</dbReference>
<evidence type="ECO:0000313" key="15">
    <source>
        <dbReference type="Proteomes" id="UP000283928"/>
    </source>
</evidence>
<evidence type="ECO:0000259" key="1">
    <source>
        <dbReference type="PROSITE" id="PS51186"/>
    </source>
</evidence>
<evidence type="ECO:0000313" key="5">
    <source>
        <dbReference type="EMBL" id="RGV61000.1"/>
    </source>
</evidence>
<evidence type="ECO:0000313" key="9">
    <source>
        <dbReference type="EMBL" id="RHG14940.1"/>
    </source>
</evidence>
<dbReference type="Proteomes" id="UP000265808">
    <property type="component" value="Unassembled WGS sequence"/>
</dbReference>
<dbReference type="CDD" id="cd04301">
    <property type="entry name" value="NAT_SF"/>
    <property type="match status" value="1"/>
</dbReference>
<evidence type="ECO:0000313" key="12">
    <source>
        <dbReference type="Proteomes" id="UP000095409"/>
    </source>
</evidence>